<keyword evidence="2" id="KW-1185">Reference proteome</keyword>
<evidence type="ECO:0000313" key="2">
    <source>
        <dbReference type="Proteomes" id="UP000181917"/>
    </source>
</evidence>
<accession>A0A1H1AYX6</accession>
<protein>
    <submittedName>
        <fullName evidence="1">Uncharacterized protein</fullName>
    </submittedName>
</protein>
<proteinExistence type="predicted"/>
<dbReference type="EMBL" id="FNKH01000002">
    <property type="protein sequence ID" value="SDQ44741.1"/>
    <property type="molecule type" value="Genomic_DNA"/>
</dbReference>
<reference evidence="1 2" key="1">
    <citation type="submission" date="2016-10" db="EMBL/GenBank/DDBJ databases">
        <authorList>
            <person name="de Groot N.N."/>
        </authorList>
    </citation>
    <scope>NUCLEOTIDE SEQUENCE [LARGE SCALE GENOMIC DNA]</scope>
    <source>
        <strain evidence="1 2">DSM 20117</strain>
    </source>
</reference>
<gene>
    <name evidence="1" type="ORF">SAMN04489742_1150</name>
</gene>
<dbReference type="Proteomes" id="UP000181917">
    <property type="component" value="Unassembled WGS sequence"/>
</dbReference>
<dbReference type="AlphaFoldDB" id="A0A1H1AYX6"/>
<name>A0A1H1AYX6_9MICC</name>
<organism evidence="1 2">
    <name type="scientific">Crystallibacter crystallopoietes</name>
    <dbReference type="NCBI Taxonomy" id="37928"/>
    <lineage>
        <taxon>Bacteria</taxon>
        <taxon>Bacillati</taxon>
        <taxon>Actinomycetota</taxon>
        <taxon>Actinomycetes</taxon>
        <taxon>Micrococcales</taxon>
        <taxon>Micrococcaceae</taxon>
        <taxon>Crystallibacter</taxon>
    </lineage>
</organism>
<sequence length="118" mass="11519">MFSLLITGCSQVEQAATDAANDAVSGAQDAASQAASDAVSGITSAAVDEVLQQVCKPVADGTISAGEKQLLAGLVDAAEQAGVPAEITTPMGDIAQAGDQVPAESVNALQDACANATS</sequence>
<evidence type="ECO:0000313" key="1">
    <source>
        <dbReference type="EMBL" id="SDQ44741.1"/>
    </source>
</evidence>